<accession>A0ABQ7GMB9</accession>
<proteinExistence type="predicted"/>
<evidence type="ECO:0000313" key="5">
    <source>
        <dbReference type="Proteomes" id="UP000815325"/>
    </source>
</evidence>
<protein>
    <recommendedName>
        <fullName evidence="6">Zinc finger PHD-type domain-containing protein</fullName>
    </recommendedName>
</protein>
<dbReference type="InterPro" id="IPR011011">
    <property type="entry name" value="Znf_FYVE_PHD"/>
</dbReference>
<keyword evidence="1" id="KW-0479">Metal-binding</keyword>
<comment type="caution">
    <text evidence="4">The sequence shown here is derived from an EMBL/GenBank/DDBJ whole genome shotgun (WGS) entry which is preliminary data.</text>
</comment>
<feature type="compositionally biased region" description="Gly residues" evidence="3">
    <location>
        <begin position="136"/>
        <end position="146"/>
    </location>
</feature>
<dbReference type="EMBL" id="MU069691">
    <property type="protein sequence ID" value="KAF5835732.1"/>
    <property type="molecule type" value="Genomic_DNA"/>
</dbReference>
<dbReference type="SUPFAM" id="SSF57903">
    <property type="entry name" value="FYVE/PHD zinc finger"/>
    <property type="match status" value="1"/>
</dbReference>
<dbReference type="InterPro" id="IPR013083">
    <property type="entry name" value="Znf_RING/FYVE/PHD"/>
</dbReference>
<keyword evidence="1" id="KW-0863">Zinc-finger</keyword>
<evidence type="ECO:0000256" key="2">
    <source>
        <dbReference type="ARBA" id="ARBA00022833"/>
    </source>
</evidence>
<sequence length="551" mass="59241">MLVEGPPCPAPLLFSQHPNSLVAYEHLGSDSCPACPSLLHAHDSKFSLRPKRFRVPPLASLSAQLSINEAGLSEMMVSTERSARQHSSRNPGIRPWPDLHAVSSQLQGVNSMQAGFSSDDSAEEVDEDEDEEISGQGSGSGTGKGSGEAEPSESDGAEDLRRIKCGICRKALIQPTPSSRVDPADIRICDGCHCGYHSRCARRKAVGSTVKQPGGRLTSRRFWYCSSGCQASHQKLLSQCAQGMQPVPDSVAGSLSQHLSKLEPDSTSQGQVFQWALVDCAEAERRHQSAQGERMDEVVLLLSQQHGPFVMRQAEGSDFGVLLRQGEVPLGAAMMDCFGQDACAVDFMASAERLRHVEDEPEMAAARELDAILGADERGIRGHQLSSSSLMPRGSVTKPLDQGVACALVGCLEDYLGPTKAASRLLGIVDDPLSVEGGQAMDLWKQLGYRRMTNRQVHQLQDSYPLLAANGDRAVYFAKSLQGRAAAAPAVDTTQGQQDIEGGSAGKARSGGKEGEGGHGLHRRPKRFFLTARLWGWAARQLLHKATLGMV</sequence>
<evidence type="ECO:0000256" key="1">
    <source>
        <dbReference type="ARBA" id="ARBA00022771"/>
    </source>
</evidence>
<dbReference type="Proteomes" id="UP000815325">
    <property type="component" value="Unassembled WGS sequence"/>
</dbReference>
<feature type="region of interest" description="Disordered" evidence="3">
    <location>
        <begin position="487"/>
        <end position="522"/>
    </location>
</feature>
<dbReference type="Gene3D" id="3.30.40.10">
    <property type="entry name" value="Zinc/RING finger domain, C3HC4 (zinc finger)"/>
    <property type="match status" value="1"/>
</dbReference>
<evidence type="ECO:0000256" key="3">
    <source>
        <dbReference type="SAM" id="MobiDB-lite"/>
    </source>
</evidence>
<keyword evidence="5" id="KW-1185">Reference proteome</keyword>
<evidence type="ECO:0000313" key="4">
    <source>
        <dbReference type="EMBL" id="KAF5835732.1"/>
    </source>
</evidence>
<organism evidence="4 5">
    <name type="scientific">Dunaliella salina</name>
    <name type="common">Green alga</name>
    <name type="synonym">Protococcus salinus</name>
    <dbReference type="NCBI Taxonomy" id="3046"/>
    <lineage>
        <taxon>Eukaryota</taxon>
        <taxon>Viridiplantae</taxon>
        <taxon>Chlorophyta</taxon>
        <taxon>core chlorophytes</taxon>
        <taxon>Chlorophyceae</taxon>
        <taxon>CS clade</taxon>
        <taxon>Chlamydomonadales</taxon>
        <taxon>Dunaliellaceae</taxon>
        <taxon>Dunaliella</taxon>
    </lineage>
</organism>
<feature type="region of interest" description="Disordered" evidence="3">
    <location>
        <begin position="76"/>
        <end position="98"/>
    </location>
</feature>
<name>A0ABQ7GMB9_DUNSA</name>
<keyword evidence="2" id="KW-0862">Zinc</keyword>
<feature type="compositionally biased region" description="Acidic residues" evidence="3">
    <location>
        <begin position="120"/>
        <end position="133"/>
    </location>
</feature>
<reference evidence="4" key="1">
    <citation type="submission" date="2017-08" db="EMBL/GenBank/DDBJ databases">
        <authorList>
            <person name="Polle J.E."/>
            <person name="Barry K."/>
            <person name="Cushman J."/>
            <person name="Schmutz J."/>
            <person name="Tran D."/>
            <person name="Hathwaick L.T."/>
            <person name="Yim W.C."/>
            <person name="Jenkins J."/>
            <person name="Mckie-Krisberg Z.M."/>
            <person name="Prochnik S."/>
            <person name="Lindquist E."/>
            <person name="Dockter R.B."/>
            <person name="Adam C."/>
            <person name="Molina H."/>
            <person name="Bunkerborg J."/>
            <person name="Jin E."/>
            <person name="Buchheim M."/>
            <person name="Magnuson J."/>
        </authorList>
    </citation>
    <scope>NUCLEOTIDE SEQUENCE</scope>
    <source>
        <strain evidence="4">CCAP 19/18</strain>
    </source>
</reference>
<evidence type="ECO:0008006" key="6">
    <source>
        <dbReference type="Google" id="ProtNLM"/>
    </source>
</evidence>
<feature type="region of interest" description="Disordered" evidence="3">
    <location>
        <begin position="112"/>
        <end position="157"/>
    </location>
</feature>
<gene>
    <name evidence="4" type="ORF">DUNSADRAFT_6958</name>
</gene>